<name>A0A371FYS3_MUCPR</name>
<proteinExistence type="predicted"/>
<protein>
    <submittedName>
        <fullName evidence="1">Uncharacterized protein</fullName>
    </submittedName>
</protein>
<sequence length="89" mass="10386">VLKEQTINTSWDVQSHRCTKLVARNQKIFQDIVCIDAQKTTIVAFMLNKEVECWNNIPITQARILDKENRARVGHYRSVGLMKDKNFSH</sequence>
<dbReference type="EMBL" id="QJKJ01007352">
    <property type="protein sequence ID" value="RDX83469.1"/>
    <property type="molecule type" value="Genomic_DNA"/>
</dbReference>
<comment type="caution">
    <text evidence="1">The sequence shown here is derived from an EMBL/GenBank/DDBJ whole genome shotgun (WGS) entry which is preliminary data.</text>
</comment>
<dbReference type="AlphaFoldDB" id="A0A371FYS3"/>
<dbReference type="Proteomes" id="UP000257109">
    <property type="component" value="Unassembled WGS sequence"/>
</dbReference>
<organism evidence="1 2">
    <name type="scientific">Mucuna pruriens</name>
    <name type="common">Velvet bean</name>
    <name type="synonym">Dolichos pruriens</name>
    <dbReference type="NCBI Taxonomy" id="157652"/>
    <lineage>
        <taxon>Eukaryota</taxon>
        <taxon>Viridiplantae</taxon>
        <taxon>Streptophyta</taxon>
        <taxon>Embryophyta</taxon>
        <taxon>Tracheophyta</taxon>
        <taxon>Spermatophyta</taxon>
        <taxon>Magnoliopsida</taxon>
        <taxon>eudicotyledons</taxon>
        <taxon>Gunneridae</taxon>
        <taxon>Pentapetalae</taxon>
        <taxon>rosids</taxon>
        <taxon>fabids</taxon>
        <taxon>Fabales</taxon>
        <taxon>Fabaceae</taxon>
        <taxon>Papilionoideae</taxon>
        <taxon>50 kb inversion clade</taxon>
        <taxon>NPAAA clade</taxon>
        <taxon>indigoferoid/millettioid clade</taxon>
        <taxon>Phaseoleae</taxon>
        <taxon>Mucuna</taxon>
    </lineage>
</organism>
<keyword evidence="2" id="KW-1185">Reference proteome</keyword>
<evidence type="ECO:0000313" key="2">
    <source>
        <dbReference type="Proteomes" id="UP000257109"/>
    </source>
</evidence>
<accession>A0A371FYS3</accession>
<feature type="non-terminal residue" evidence="1">
    <location>
        <position position="1"/>
    </location>
</feature>
<evidence type="ECO:0000313" key="1">
    <source>
        <dbReference type="EMBL" id="RDX83469.1"/>
    </source>
</evidence>
<gene>
    <name evidence="1" type="ORF">CR513_35610</name>
</gene>
<reference evidence="1" key="1">
    <citation type="submission" date="2018-05" db="EMBL/GenBank/DDBJ databases">
        <title>Draft genome of Mucuna pruriens seed.</title>
        <authorList>
            <person name="Nnadi N.E."/>
            <person name="Vos R."/>
            <person name="Hasami M.H."/>
            <person name="Devisetty U.K."/>
            <person name="Aguiy J.C."/>
        </authorList>
    </citation>
    <scope>NUCLEOTIDE SEQUENCE [LARGE SCALE GENOMIC DNA]</scope>
    <source>
        <strain evidence="1">JCA_2017</strain>
    </source>
</reference>